<evidence type="ECO:0000256" key="2">
    <source>
        <dbReference type="ARBA" id="ARBA00010527"/>
    </source>
</evidence>
<comment type="similarity">
    <text evidence="2 13">Belongs to the OXA1/ALB3/YidC family. Type 1 subfamily.</text>
</comment>
<keyword evidence="7 13" id="KW-0653">Protein transport</keyword>
<evidence type="ECO:0000256" key="9">
    <source>
        <dbReference type="ARBA" id="ARBA00023136"/>
    </source>
</evidence>
<comment type="subcellular location">
    <subcellularLocation>
        <location evidence="1">Cell inner membrane</location>
        <topology evidence="1">Multi-pass membrane protein</topology>
    </subcellularLocation>
    <subcellularLocation>
        <location evidence="13">Cell membrane</location>
        <topology evidence="13">Multi-pass membrane protein</topology>
    </subcellularLocation>
</comment>
<comment type="function">
    <text evidence="13">Required for the insertion and/or proper folding and/or complex formation of integral membrane proteins into the membrane. Involved in integration of membrane proteins that insert both dependently and independently of the Sec translocase complex, as well as at least some lipoproteins. Aids folding of multispanning membrane proteins.</text>
</comment>
<keyword evidence="4 13" id="KW-0813">Transport</keyword>
<dbReference type="Proteomes" id="UP000229307">
    <property type="component" value="Unassembled WGS sequence"/>
</dbReference>
<dbReference type="NCBIfam" id="TIGR03593">
    <property type="entry name" value="yidC_nterm"/>
    <property type="match status" value="1"/>
</dbReference>
<reference evidence="17" key="1">
    <citation type="submission" date="2017-09" db="EMBL/GenBank/DDBJ databases">
        <title>Depth-based differentiation of microbial function through sediment-hosted aquifers and enrichment of novel symbionts in the deep terrestrial subsurface.</title>
        <authorList>
            <person name="Probst A.J."/>
            <person name="Ladd B."/>
            <person name="Jarett J.K."/>
            <person name="Geller-Mcgrath D.E."/>
            <person name="Sieber C.M.K."/>
            <person name="Emerson J.B."/>
            <person name="Anantharaman K."/>
            <person name="Thomas B.C."/>
            <person name="Malmstrom R."/>
            <person name="Stieglmeier M."/>
            <person name="Klingl A."/>
            <person name="Woyke T."/>
            <person name="Ryan C.M."/>
            <person name="Banfield J.F."/>
        </authorList>
    </citation>
    <scope>NUCLEOTIDE SEQUENCE [LARGE SCALE GENOMIC DNA]</scope>
</reference>
<evidence type="ECO:0000256" key="12">
    <source>
        <dbReference type="ARBA" id="ARBA00033342"/>
    </source>
</evidence>
<evidence type="ECO:0000256" key="13">
    <source>
        <dbReference type="HAMAP-Rule" id="MF_01810"/>
    </source>
</evidence>
<dbReference type="GO" id="GO:0005886">
    <property type="term" value="C:plasma membrane"/>
    <property type="evidence" value="ECO:0007669"/>
    <property type="project" value="UniProtKB-SubCell"/>
</dbReference>
<evidence type="ECO:0000259" key="15">
    <source>
        <dbReference type="Pfam" id="PF14849"/>
    </source>
</evidence>
<dbReference type="PANTHER" id="PTHR12428:SF65">
    <property type="entry name" value="CYTOCHROME C OXIDASE ASSEMBLY PROTEIN COX18, MITOCHONDRIAL"/>
    <property type="match status" value="1"/>
</dbReference>
<protein>
    <recommendedName>
        <fullName evidence="3 13">Membrane protein insertase YidC</fullName>
    </recommendedName>
    <alternativeName>
        <fullName evidence="12 13">Foldase YidC</fullName>
    </alternativeName>
    <alternativeName>
        <fullName evidence="11 13">Membrane integrase YidC</fullName>
    </alternativeName>
    <alternativeName>
        <fullName evidence="13">Membrane protein YidC</fullName>
    </alternativeName>
</protein>
<dbReference type="Gene3D" id="2.70.98.90">
    <property type="match status" value="1"/>
</dbReference>
<proteinExistence type="inferred from homology"/>
<organism evidence="16 17">
    <name type="scientific">Candidatus Desantisbacteria bacterium CG_4_10_14_0_8_um_filter_48_22</name>
    <dbReference type="NCBI Taxonomy" id="1974543"/>
    <lineage>
        <taxon>Bacteria</taxon>
        <taxon>Candidatus Desantisiibacteriota</taxon>
    </lineage>
</organism>
<dbReference type="InterPro" id="IPR019998">
    <property type="entry name" value="Membr_insert_YidC"/>
</dbReference>
<evidence type="ECO:0000256" key="4">
    <source>
        <dbReference type="ARBA" id="ARBA00022448"/>
    </source>
</evidence>
<accession>A0A2M7S600</accession>
<comment type="caution">
    <text evidence="16">The sequence shown here is derived from an EMBL/GenBank/DDBJ whole genome shotgun (WGS) entry which is preliminary data.</text>
</comment>
<evidence type="ECO:0000256" key="8">
    <source>
        <dbReference type="ARBA" id="ARBA00022989"/>
    </source>
</evidence>
<evidence type="ECO:0000313" key="17">
    <source>
        <dbReference type="Proteomes" id="UP000229307"/>
    </source>
</evidence>
<evidence type="ECO:0000256" key="7">
    <source>
        <dbReference type="ARBA" id="ARBA00022927"/>
    </source>
</evidence>
<feature type="transmembrane region" description="Helical" evidence="13">
    <location>
        <begin position="339"/>
        <end position="359"/>
    </location>
</feature>
<feature type="domain" description="Membrane insertase YidC N-terminal" evidence="15">
    <location>
        <begin position="78"/>
        <end position="328"/>
    </location>
</feature>
<evidence type="ECO:0000256" key="3">
    <source>
        <dbReference type="ARBA" id="ARBA00015325"/>
    </source>
</evidence>
<dbReference type="GO" id="GO:0051205">
    <property type="term" value="P:protein insertion into membrane"/>
    <property type="evidence" value="ECO:0007669"/>
    <property type="project" value="TreeGrafter"/>
</dbReference>
<keyword evidence="9 13" id="KW-0472">Membrane</keyword>
<evidence type="ECO:0000256" key="6">
    <source>
        <dbReference type="ARBA" id="ARBA00022692"/>
    </source>
</evidence>
<evidence type="ECO:0000256" key="1">
    <source>
        <dbReference type="ARBA" id="ARBA00004429"/>
    </source>
</evidence>
<feature type="transmembrane region" description="Helical" evidence="13">
    <location>
        <begin position="483"/>
        <end position="502"/>
    </location>
</feature>
<dbReference type="InterPro" id="IPR028053">
    <property type="entry name" value="Membr_insert_YidC_N"/>
</dbReference>
<dbReference type="Pfam" id="PF02096">
    <property type="entry name" value="60KD_IMP"/>
    <property type="match status" value="1"/>
</dbReference>
<keyword evidence="5 13" id="KW-1003">Cell membrane</keyword>
<dbReference type="AlphaFoldDB" id="A0A2M7S600"/>
<feature type="domain" description="Membrane insertase YidC/Oxa/ALB C-terminal" evidence="14">
    <location>
        <begin position="339"/>
        <end position="515"/>
    </location>
</feature>
<dbReference type="GO" id="GO:0032977">
    <property type="term" value="F:membrane insertase activity"/>
    <property type="evidence" value="ECO:0007669"/>
    <property type="project" value="InterPro"/>
</dbReference>
<dbReference type="NCBIfam" id="TIGR03592">
    <property type="entry name" value="yidC_oxa1_cterm"/>
    <property type="match status" value="1"/>
</dbReference>
<sequence length="518" mass="59164">MTKRLITAVGLSIAILIAYNFVMRRFLQAPAPVNITGTEPSAVEEKAKIRAQEPGTLAPAAAIEPGERKPVRASSAPIRVETKFYKIEFAPDGKIEHWFLKEYKGYGPTMHRFLIQYRTKQETPVDLALGTETLPRRYKSSVSMSKDKKKVIFFSKSDGIKILKEITFEEEKYYSTMHFEIVNESGDDQRDVDIELFRWGPTIADSKDPRQLTFMSYQKGKLLKYNSGKIKKIDEDAQKDALWCSINEKHFTVALLPRAQDKDLSLSLKKEGFVTCALKVKEIEKGKSITGNLKIYAAPKSHELLKKEGSNLEQIANFGFIGQGIFWLLKVFYSFTKNYGLAIILISVLIKLILLPLSYRGAKSMQEMQRVQPQLEMLKQRFKHDQEALNRETMELYKRLKINPLGGCLPIVLQMPVFFALFSVLQNAIELRQAPFMLWIQDLSMPDTWLVLPIVMGLTTFLQQKMTPSTSSQSKGMSTFMTIFLTFIFLSFPAGLVLYWLINNILSIGEQYLIKTRA</sequence>
<keyword evidence="8 13" id="KW-1133">Transmembrane helix</keyword>
<evidence type="ECO:0000259" key="14">
    <source>
        <dbReference type="Pfam" id="PF02096"/>
    </source>
</evidence>
<keyword evidence="6 13" id="KW-0812">Transmembrane</keyword>
<dbReference type="PANTHER" id="PTHR12428">
    <property type="entry name" value="OXA1"/>
    <property type="match status" value="1"/>
</dbReference>
<dbReference type="InterPro" id="IPR047196">
    <property type="entry name" value="YidC_ALB_C"/>
</dbReference>
<dbReference type="InterPro" id="IPR001708">
    <property type="entry name" value="YidC/ALB3/OXA1/COX18"/>
</dbReference>
<feature type="transmembrane region" description="Helical" evidence="13">
    <location>
        <begin position="6"/>
        <end position="22"/>
    </location>
</feature>
<dbReference type="CDD" id="cd20070">
    <property type="entry name" value="5TM_YidC_Alb3"/>
    <property type="match status" value="1"/>
</dbReference>
<evidence type="ECO:0000313" key="16">
    <source>
        <dbReference type="EMBL" id="PIZ14951.1"/>
    </source>
</evidence>
<dbReference type="InterPro" id="IPR038221">
    <property type="entry name" value="YidC_periplasmic_sf"/>
</dbReference>
<dbReference type="PRINTS" id="PR01900">
    <property type="entry name" value="YIDCPROTEIN"/>
</dbReference>
<name>A0A2M7S600_9BACT</name>
<feature type="transmembrane region" description="Helical" evidence="13">
    <location>
        <begin position="404"/>
        <end position="425"/>
    </location>
</feature>
<keyword evidence="10 13" id="KW-0143">Chaperone</keyword>
<comment type="subunit">
    <text evidence="13">Interacts with the Sec translocase complex via SecD. Specifically interacts with transmembrane segments of nascent integral membrane proteins during membrane integration.</text>
</comment>
<evidence type="ECO:0000256" key="11">
    <source>
        <dbReference type="ARBA" id="ARBA00033245"/>
    </source>
</evidence>
<dbReference type="PRINTS" id="PR00701">
    <property type="entry name" value="60KDINNERMP"/>
</dbReference>
<dbReference type="EMBL" id="PFMR01000291">
    <property type="protein sequence ID" value="PIZ14951.1"/>
    <property type="molecule type" value="Genomic_DNA"/>
</dbReference>
<evidence type="ECO:0000256" key="10">
    <source>
        <dbReference type="ARBA" id="ARBA00023186"/>
    </source>
</evidence>
<dbReference type="InterPro" id="IPR028055">
    <property type="entry name" value="YidC/Oxa/ALB_C"/>
</dbReference>
<dbReference type="GO" id="GO:0015031">
    <property type="term" value="P:protein transport"/>
    <property type="evidence" value="ECO:0007669"/>
    <property type="project" value="UniProtKB-KW"/>
</dbReference>
<evidence type="ECO:0000256" key="5">
    <source>
        <dbReference type="ARBA" id="ARBA00022475"/>
    </source>
</evidence>
<gene>
    <name evidence="13" type="primary">yidC</name>
    <name evidence="16" type="ORF">COY52_10650</name>
</gene>
<dbReference type="HAMAP" id="MF_01810">
    <property type="entry name" value="YidC_type1"/>
    <property type="match status" value="1"/>
</dbReference>
<dbReference type="CDD" id="cd19961">
    <property type="entry name" value="EcYidC-like_peri"/>
    <property type="match status" value="1"/>
</dbReference>
<dbReference type="Pfam" id="PF14849">
    <property type="entry name" value="YidC_periplas"/>
    <property type="match status" value="1"/>
</dbReference>